<evidence type="ECO:0000313" key="1">
    <source>
        <dbReference type="EMBL" id="PIV87245.1"/>
    </source>
</evidence>
<dbReference type="SUPFAM" id="SSF53850">
    <property type="entry name" value="Periplasmic binding protein-like II"/>
    <property type="match status" value="1"/>
</dbReference>
<gene>
    <name evidence="1" type="ORF">COW49_00620</name>
</gene>
<proteinExistence type="predicted"/>
<dbReference type="AlphaFoldDB" id="A0A2M7FE38"/>
<dbReference type="Gene3D" id="3.10.105.10">
    <property type="entry name" value="Dipeptide-binding Protein, Domain 3"/>
    <property type="match status" value="1"/>
</dbReference>
<comment type="caution">
    <text evidence="1">The sequence shown here is derived from an EMBL/GenBank/DDBJ whole genome shotgun (WGS) entry which is preliminary data.</text>
</comment>
<evidence type="ECO:0000313" key="2">
    <source>
        <dbReference type="Proteomes" id="UP000228497"/>
    </source>
</evidence>
<dbReference type="Gene3D" id="3.40.190.10">
    <property type="entry name" value="Periplasmic binding protein-like II"/>
    <property type="match status" value="1"/>
</dbReference>
<dbReference type="EMBL" id="PFFD01000025">
    <property type="protein sequence ID" value="PIV87245.1"/>
    <property type="molecule type" value="Genomic_DNA"/>
</dbReference>
<feature type="non-terminal residue" evidence="1">
    <location>
        <position position="1"/>
    </location>
</feature>
<accession>A0A2M7FE38</accession>
<reference evidence="2" key="1">
    <citation type="submission" date="2017-09" db="EMBL/GenBank/DDBJ databases">
        <title>Depth-based differentiation of microbial function through sediment-hosted aquifers and enrichment of novel symbionts in the deep terrestrial subsurface.</title>
        <authorList>
            <person name="Probst A.J."/>
            <person name="Ladd B."/>
            <person name="Jarett J.K."/>
            <person name="Geller-Mcgrath D.E."/>
            <person name="Sieber C.M.K."/>
            <person name="Emerson J.B."/>
            <person name="Anantharaman K."/>
            <person name="Thomas B.C."/>
            <person name="Malmstrom R."/>
            <person name="Stieglmeier M."/>
            <person name="Klingl A."/>
            <person name="Woyke T."/>
            <person name="Ryan C.M."/>
            <person name="Banfield J.F."/>
        </authorList>
    </citation>
    <scope>NUCLEOTIDE SEQUENCE [LARGE SCALE GENOMIC DNA]</scope>
</reference>
<dbReference type="Proteomes" id="UP000228497">
    <property type="component" value="Unassembled WGS sequence"/>
</dbReference>
<name>A0A2M7FE38_9BACT</name>
<organism evidence="1 2">
    <name type="scientific">Candidatus Kaiserbacteria bacterium CG17_big_fil_post_rev_8_21_14_2_50_51_7</name>
    <dbReference type="NCBI Taxonomy" id="1974613"/>
    <lineage>
        <taxon>Bacteria</taxon>
        <taxon>Candidatus Kaiseribacteriota</taxon>
    </lineage>
</organism>
<protein>
    <recommendedName>
        <fullName evidence="3">Solute-binding protein family 5 domain-containing protein</fullName>
    </recommendedName>
</protein>
<sequence>ELYEPGDLSQNVIRPRKYEALLYGMVIGRDQDIYAFWDSQERNDPGLNIALYANKTVDALLEDARGSADREMRAADIQKIEDIIAADYPAAFLYAPDFTYAVPKDLYGVVLPQIITTSDRFATVASWYRITDAVWPFLVRKN</sequence>
<evidence type="ECO:0008006" key="3">
    <source>
        <dbReference type="Google" id="ProtNLM"/>
    </source>
</evidence>